<name>A0A4C1UX32_EUMVA</name>
<comment type="caution">
    <text evidence="1">The sequence shown here is derived from an EMBL/GenBank/DDBJ whole genome shotgun (WGS) entry which is preliminary data.</text>
</comment>
<evidence type="ECO:0000313" key="1">
    <source>
        <dbReference type="EMBL" id="GBP31005.1"/>
    </source>
</evidence>
<sequence>MQCRISESRLNAYLFTWFRAICGGWESAGAARWPTYWLCNAPILAELVGDYIHEQPPARMDQRFEVLAYGASLPISRRSLCLCRKVTKTHRKES</sequence>
<organism evidence="1 2">
    <name type="scientific">Eumeta variegata</name>
    <name type="common">Bagworm moth</name>
    <name type="synonym">Eumeta japonica</name>
    <dbReference type="NCBI Taxonomy" id="151549"/>
    <lineage>
        <taxon>Eukaryota</taxon>
        <taxon>Metazoa</taxon>
        <taxon>Ecdysozoa</taxon>
        <taxon>Arthropoda</taxon>
        <taxon>Hexapoda</taxon>
        <taxon>Insecta</taxon>
        <taxon>Pterygota</taxon>
        <taxon>Neoptera</taxon>
        <taxon>Endopterygota</taxon>
        <taxon>Lepidoptera</taxon>
        <taxon>Glossata</taxon>
        <taxon>Ditrysia</taxon>
        <taxon>Tineoidea</taxon>
        <taxon>Psychidae</taxon>
        <taxon>Oiketicinae</taxon>
        <taxon>Eumeta</taxon>
    </lineage>
</organism>
<keyword evidence="2" id="KW-1185">Reference proteome</keyword>
<gene>
    <name evidence="1" type="ORF">EVAR_81904_1</name>
</gene>
<accession>A0A4C1UX32</accession>
<reference evidence="1 2" key="1">
    <citation type="journal article" date="2019" name="Commun. Biol.">
        <title>The bagworm genome reveals a unique fibroin gene that provides high tensile strength.</title>
        <authorList>
            <person name="Kono N."/>
            <person name="Nakamura H."/>
            <person name="Ohtoshi R."/>
            <person name="Tomita M."/>
            <person name="Numata K."/>
            <person name="Arakawa K."/>
        </authorList>
    </citation>
    <scope>NUCLEOTIDE SEQUENCE [LARGE SCALE GENOMIC DNA]</scope>
</reference>
<dbReference type="EMBL" id="BGZK01000240">
    <property type="protein sequence ID" value="GBP31005.1"/>
    <property type="molecule type" value="Genomic_DNA"/>
</dbReference>
<evidence type="ECO:0000313" key="2">
    <source>
        <dbReference type="Proteomes" id="UP000299102"/>
    </source>
</evidence>
<proteinExistence type="predicted"/>
<dbReference type="Proteomes" id="UP000299102">
    <property type="component" value="Unassembled WGS sequence"/>
</dbReference>
<dbReference type="AlphaFoldDB" id="A0A4C1UX32"/>
<protein>
    <submittedName>
        <fullName evidence="1">Uncharacterized protein</fullName>
    </submittedName>
</protein>